<evidence type="ECO:0000313" key="2">
    <source>
        <dbReference type="Proteomes" id="UP001274896"/>
    </source>
</evidence>
<dbReference type="EMBL" id="JAUCMX010000010">
    <property type="protein sequence ID" value="KAK3533222.1"/>
    <property type="molecule type" value="Genomic_DNA"/>
</dbReference>
<evidence type="ECO:0000313" key="1">
    <source>
        <dbReference type="EMBL" id="KAK3533222.1"/>
    </source>
</evidence>
<keyword evidence="2" id="KW-1185">Reference proteome</keyword>
<protein>
    <submittedName>
        <fullName evidence="1">Uncharacterized protein</fullName>
    </submittedName>
</protein>
<organism evidence="1 2">
    <name type="scientific">Hemibagrus guttatus</name>
    <dbReference type="NCBI Taxonomy" id="175788"/>
    <lineage>
        <taxon>Eukaryota</taxon>
        <taxon>Metazoa</taxon>
        <taxon>Chordata</taxon>
        <taxon>Craniata</taxon>
        <taxon>Vertebrata</taxon>
        <taxon>Euteleostomi</taxon>
        <taxon>Actinopterygii</taxon>
        <taxon>Neopterygii</taxon>
        <taxon>Teleostei</taxon>
        <taxon>Ostariophysi</taxon>
        <taxon>Siluriformes</taxon>
        <taxon>Bagridae</taxon>
        <taxon>Hemibagrus</taxon>
    </lineage>
</organism>
<dbReference type="Proteomes" id="UP001274896">
    <property type="component" value="Unassembled WGS sequence"/>
</dbReference>
<accession>A0AAE0V0E0</accession>
<dbReference type="AlphaFoldDB" id="A0AAE0V0E0"/>
<comment type="caution">
    <text evidence="1">The sequence shown here is derived from an EMBL/GenBank/DDBJ whole genome shotgun (WGS) entry which is preliminary data.</text>
</comment>
<proteinExistence type="predicted"/>
<gene>
    <name evidence="1" type="ORF">QTP70_013675</name>
</gene>
<sequence length="95" mass="10951">MHHEHLLSHLRANLLPFMFLASGRKPESSEETHVAMLPWSHELCLDLRGLKIALTRRGMGSTRSLKVCCGIWYQDVSSRSFKSAKGLWRPNHYPH</sequence>
<reference evidence="1" key="1">
    <citation type="submission" date="2023-06" db="EMBL/GenBank/DDBJ databases">
        <title>Male Hemibagrus guttatus genome.</title>
        <authorList>
            <person name="Bian C."/>
        </authorList>
    </citation>
    <scope>NUCLEOTIDE SEQUENCE</scope>
    <source>
        <strain evidence="1">Male_cb2023</strain>
        <tissue evidence="1">Muscle</tissue>
    </source>
</reference>
<name>A0AAE0V0E0_9TELE</name>